<sequence>MKKISYDKNGNICPYEIIQLSHDECVINFIEDFNNEPKRKENWGNLIQYNKDLKQLINSILIQWIDGSYTTKKQKPNDIDVVSFIDSINFKEQLKAFDMNLSLGYPKFKYNIDGYIVIKFPKGTVYFDKITLDRYNYWKKWFGTDREGNPKAIIEIKND</sequence>
<name>A0AAW6VIE4_9BACT</name>
<dbReference type="InterPro" id="IPR053860">
    <property type="entry name" value="DUF6932"/>
</dbReference>
<reference evidence="1" key="2">
    <citation type="submission" date="2023-02" db="EMBL/GenBank/DDBJ databases">
        <authorList>
            <person name="Concha-Toloza M."/>
            <person name="Lopez-Cantillo M."/>
            <person name="Molina-Mora J."/>
            <person name="Collado L."/>
        </authorList>
    </citation>
    <scope>NUCLEOTIDE SEQUENCE</scope>
    <source>
        <strain evidence="1">FR1p153A2</strain>
    </source>
</reference>
<dbReference type="Proteomes" id="UP001237501">
    <property type="component" value="Unassembled WGS sequence"/>
</dbReference>
<gene>
    <name evidence="1" type="ORF">PT517_09910</name>
</gene>
<comment type="caution">
    <text evidence="1">The sequence shown here is derived from an EMBL/GenBank/DDBJ whole genome shotgun (WGS) entry which is preliminary data.</text>
</comment>
<evidence type="ECO:0000313" key="2">
    <source>
        <dbReference type="Proteomes" id="UP001237501"/>
    </source>
</evidence>
<evidence type="ECO:0000313" key="1">
    <source>
        <dbReference type="EMBL" id="MDK2042086.1"/>
    </source>
</evidence>
<dbReference type="EMBL" id="JAQTJK010000013">
    <property type="protein sequence ID" value="MDK2042086.1"/>
    <property type="molecule type" value="Genomic_DNA"/>
</dbReference>
<accession>A0AAW6VIE4</accession>
<organism evidence="1 2">
    <name type="scientific">Aliarcobacter butzleri</name>
    <dbReference type="NCBI Taxonomy" id="28197"/>
    <lineage>
        <taxon>Bacteria</taxon>
        <taxon>Pseudomonadati</taxon>
        <taxon>Campylobacterota</taxon>
        <taxon>Epsilonproteobacteria</taxon>
        <taxon>Campylobacterales</taxon>
        <taxon>Arcobacteraceae</taxon>
        <taxon>Aliarcobacter</taxon>
    </lineage>
</organism>
<dbReference type="Pfam" id="PF22014">
    <property type="entry name" value="DUF6932"/>
    <property type="match status" value="1"/>
</dbReference>
<protein>
    <submittedName>
        <fullName evidence="1">Uncharacterized protein</fullName>
    </submittedName>
</protein>
<dbReference type="RefSeq" id="WP_152060362.1">
    <property type="nucleotide sequence ID" value="NZ_CABVSN010000028.1"/>
</dbReference>
<reference evidence="1" key="1">
    <citation type="journal article" date="2023" name="Antibiotics">
        <title>Genomic Characterization of Antibiotic-Resistant Campylobacterales Isolated from Chilean Poultry Meat.</title>
        <authorList>
            <person name="Concha-Toloza M."/>
            <person name="Lopez-Cantillo M."/>
            <person name="Molina-Mora J.A."/>
            <person name="Collado L."/>
        </authorList>
    </citation>
    <scope>NUCLEOTIDE SEQUENCE</scope>
    <source>
        <strain evidence="1">FR1p153A2</strain>
    </source>
</reference>
<proteinExistence type="predicted"/>
<dbReference type="AlphaFoldDB" id="A0AAW6VIE4"/>